<feature type="transmembrane region" description="Helical" evidence="1">
    <location>
        <begin position="106"/>
        <end position="135"/>
    </location>
</feature>
<accession>A0A089NRA0</accession>
<dbReference type="KEGG" id="pgm:PGRAT_31620"/>
<evidence type="ECO:0008006" key="4">
    <source>
        <dbReference type="Google" id="ProtNLM"/>
    </source>
</evidence>
<dbReference type="InterPro" id="IPR008875">
    <property type="entry name" value="TraX"/>
</dbReference>
<gene>
    <name evidence="2" type="ORF">PGRAT_31620</name>
</gene>
<sequence length="206" mass="24019">MLKILAIVSMLIDHIGRIFYPDAILFTIIGRLSFPLFCWSVVVGVDRTQNIQKYSLRVLYLALISQIPYSLLFDTHGLNVCFTLLFGILVIMLYRVPLNLYLKWIAIILLLVIPDLLSFDYGSYGVFTILLLYLLRNKSELLLISYTLLTILSISMYHYELIQLYAIMAIPIIIFLKNNHFNVNRFFNYSFYPAHLLLLLCIHAWV</sequence>
<keyword evidence="1" id="KW-0812">Transmembrane</keyword>
<evidence type="ECO:0000313" key="3">
    <source>
        <dbReference type="Proteomes" id="UP000029500"/>
    </source>
</evidence>
<evidence type="ECO:0000313" key="2">
    <source>
        <dbReference type="EMBL" id="AIQ71629.1"/>
    </source>
</evidence>
<feature type="transmembrane region" description="Helical" evidence="1">
    <location>
        <begin position="186"/>
        <end position="205"/>
    </location>
</feature>
<feature type="transmembrane region" description="Helical" evidence="1">
    <location>
        <begin position="23"/>
        <end position="42"/>
    </location>
</feature>
<name>A0A089NRA0_9BACL</name>
<keyword evidence="1" id="KW-1133">Transmembrane helix</keyword>
<keyword evidence="3" id="KW-1185">Reference proteome</keyword>
<dbReference type="STRING" id="189425.PGRAT_31620"/>
<dbReference type="AlphaFoldDB" id="A0A089NRA0"/>
<dbReference type="eggNOG" id="ENOG5031QMC">
    <property type="taxonomic scope" value="Bacteria"/>
</dbReference>
<dbReference type="RefSeq" id="WP_025708196.1">
    <property type="nucleotide sequence ID" value="NZ_CP009287.1"/>
</dbReference>
<feature type="transmembrane region" description="Helical" evidence="1">
    <location>
        <begin position="77"/>
        <end position="94"/>
    </location>
</feature>
<dbReference type="Proteomes" id="UP000029500">
    <property type="component" value="Chromosome"/>
</dbReference>
<feature type="transmembrane region" description="Helical" evidence="1">
    <location>
        <begin position="141"/>
        <end position="174"/>
    </location>
</feature>
<dbReference type="EMBL" id="CP009287">
    <property type="protein sequence ID" value="AIQ71629.1"/>
    <property type="molecule type" value="Genomic_DNA"/>
</dbReference>
<dbReference type="HOGENOM" id="CLU_074054_0_0_9"/>
<keyword evidence="1" id="KW-0472">Membrane</keyword>
<protein>
    <recommendedName>
        <fullName evidence="4">Conjugal transfer protein TraX</fullName>
    </recommendedName>
</protein>
<evidence type="ECO:0000256" key="1">
    <source>
        <dbReference type="SAM" id="Phobius"/>
    </source>
</evidence>
<organism evidence="2 3">
    <name type="scientific">Paenibacillus graminis</name>
    <dbReference type="NCBI Taxonomy" id="189425"/>
    <lineage>
        <taxon>Bacteria</taxon>
        <taxon>Bacillati</taxon>
        <taxon>Bacillota</taxon>
        <taxon>Bacilli</taxon>
        <taxon>Bacillales</taxon>
        <taxon>Paenibacillaceae</taxon>
        <taxon>Paenibacillus</taxon>
    </lineage>
</organism>
<proteinExistence type="predicted"/>
<dbReference type="OrthoDB" id="9781069at2"/>
<dbReference type="Pfam" id="PF05857">
    <property type="entry name" value="TraX"/>
    <property type="match status" value="1"/>
</dbReference>
<reference evidence="2 3" key="1">
    <citation type="submission" date="2014-08" db="EMBL/GenBank/DDBJ databases">
        <title>Comparative genomics of the Paenibacillus odorifer group.</title>
        <authorList>
            <person name="den Bakker H.C."/>
            <person name="Tsai Y.-C."/>
            <person name="Martin N."/>
            <person name="Korlach J."/>
            <person name="Wiedmann M."/>
        </authorList>
    </citation>
    <scope>NUCLEOTIDE SEQUENCE [LARGE SCALE GENOMIC DNA]</scope>
    <source>
        <strain evidence="2 3">DSM 15220</strain>
    </source>
</reference>